<keyword evidence="7" id="KW-1185">Reference proteome</keyword>
<dbReference type="AlphaFoldDB" id="A0A433JSH8"/>
<evidence type="ECO:0000256" key="2">
    <source>
        <dbReference type="ARBA" id="ARBA00006739"/>
    </source>
</evidence>
<keyword evidence="4 6" id="KW-0808">Transferase</keyword>
<dbReference type="RefSeq" id="WP_127048767.1">
    <property type="nucleotide sequence ID" value="NZ_RZGZ01000002.1"/>
</dbReference>
<gene>
    <name evidence="6" type="ORF">ELQ94_07470</name>
</gene>
<dbReference type="SUPFAM" id="SSF53448">
    <property type="entry name" value="Nucleotide-diphospho-sugar transferases"/>
    <property type="match status" value="1"/>
</dbReference>
<reference evidence="6 7" key="1">
    <citation type="submission" date="2018-12" db="EMBL/GenBank/DDBJ databases">
        <authorList>
            <person name="Li F."/>
        </authorList>
    </citation>
    <scope>NUCLEOTIDE SEQUENCE [LARGE SCALE GENOMIC DNA]</scope>
    <source>
        <strain evidence="6 7">EGI 6500705</strain>
    </source>
</reference>
<accession>A0A433JSH8</accession>
<comment type="similarity">
    <text evidence="2">Belongs to the glycosyltransferase 2 family.</text>
</comment>
<name>A0A433JSH8_9MICO</name>
<evidence type="ECO:0000259" key="5">
    <source>
        <dbReference type="Pfam" id="PF00535"/>
    </source>
</evidence>
<dbReference type="GO" id="GO:0016757">
    <property type="term" value="F:glycosyltransferase activity"/>
    <property type="evidence" value="ECO:0007669"/>
    <property type="project" value="UniProtKB-KW"/>
</dbReference>
<dbReference type="InterPro" id="IPR001173">
    <property type="entry name" value="Glyco_trans_2-like"/>
</dbReference>
<dbReference type="EMBL" id="RZGZ01000002">
    <property type="protein sequence ID" value="RUR01338.1"/>
    <property type="molecule type" value="Genomic_DNA"/>
</dbReference>
<dbReference type="Gene3D" id="3.90.550.10">
    <property type="entry name" value="Spore Coat Polysaccharide Biosynthesis Protein SpsA, Chain A"/>
    <property type="match status" value="1"/>
</dbReference>
<evidence type="ECO:0000313" key="7">
    <source>
        <dbReference type="Proteomes" id="UP000274909"/>
    </source>
</evidence>
<dbReference type="PANTHER" id="PTHR43179">
    <property type="entry name" value="RHAMNOSYLTRANSFERASE WBBL"/>
    <property type="match status" value="1"/>
</dbReference>
<proteinExistence type="inferred from homology"/>
<dbReference type="Proteomes" id="UP000274909">
    <property type="component" value="Unassembled WGS sequence"/>
</dbReference>
<dbReference type="PANTHER" id="PTHR43179:SF12">
    <property type="entry name" value="GALACTOFURANOSYLTRANSFERASE GLFT2"/>
    <property type="match status" value="1"/>
</dbReference>
<keyword evidence="3" id="KW-0328">Glycosyltransferase</keyword>
<comment type="pathway">
    <text evidence="1">Cell wall biogenesis; cell wall polysaccharide biosynthesis.</text>
</comment>
<feature type="domain" description="Glycosyltransferase 2-like" evidence="5">
    <location>
        <begin position="9"/>
        <end position="188"/>
    </location>
</feature>
<dbReference type="Pfam" id="PF00535">
    <property type="entry name" value="Glycos_transf_2"/>
    <property type="match status" value="1"/>
</dbReference>
<protein>
    <submittedName>
        <fullName evidence="6">Glycosyltransferase family 2 protein</fullName>
    </submittedName>
</protein>
<comment type="caution">
    <text evidence="6">The sequence shown here is derived from an EMBL/GenBank/DDBJ whole genome shotgun (WGS) entry which is preliminary data.</text>
</comment>
<dbReference type="InterPro" id="IPR029044">
    <property type="entry name" value="Nucleotide-diphossugar_trans"/>
</dbReference>
<evidence type="ECO:0000256" key="4">
    <source>
        <dbReference type="ARBA" id="ARBA00022679"/>
    </source>
</evidence>
<evidence type="ECO:0000313" key="6">
    <source>
        <dbReference type="EMBL" id="RUR01338.1"/>
    </source>
</evidence>
<organism evidence="6 7">
    <name type="scientific">Labedella endophytica</name>
    <dbReference type="NCBI Taxonomy" id="1523160"/>
    <lineage>
        <taxon>Bacteria</taxon>
        <taxon>Bacillati</taxon>
        <taxon>Actinomycetota</taxon>
        <taxon>Actinomycetes</taxon>
        <taxon>Micrococcales</taxon>
        <taxon>Microbacteriaceae</taxon>
        <taxon>Labedella</taxon>
    </lineage>
</organism>
<dbReference type="OrthoDB" id="5123492at2"/>
<evidence type="ECO:0000256" key="1">
    <source>
        <dbReference type="ARBA" id="ARBA00004776"/>
    </source>
</evidence>
<evidence type="ECO:0000256" key="3">
    <source>
        <dbReference type="ARBA" id="ARBA00022676"/>
    </source>
</evidence>
<sequence length="523" mass="57287">MSATVRPITIVVPVYGDLPSLLECVDSVLANVDLDRNALLLVNDVGPDADAIERALLDRIDGVAGARYERNPRNLGFVGNCNRAATELDTSDNDILLLNSDTITTPGFLEEMSGVLHASDTHGVVCARSNNATIVSIPHYGRVPKTPRTIERTAAVHSALKDRLPRFSISPVAHGFCFLVRRELIRSYGLFDEIYAPGYGEENDFCLRVNAHGHLSLIANRALVFHAGSMSFDGEKRMALRSSHEKIVVSRYPFYTDAVQQYLWRDIDPVDHFADAMMPGDDVPTVFLDVDALEGGRLPADAERIIDAARERASATTARFTLSVPDAIASAAATRYRGLTVVPHSQFRSLHDIGVAIGSPDSSAGQLLRLNRSALRWMYVNADPAHLRRWDRRDARGESRTAVLDLLSSADVVVSGSDRATAELRDYLDAAPVSASGSWSIVDGLSPEGLIDAIIGDAWTRDVDVDRLRTRWFRFARPSANGSGTTPSEPRLTRLARKAQSIAPVPTSFARRAVKALRRRLGR</sequence>